<evidence type="ECO:0000313" key="9">
    <source>
        <dbReference type="Proteomes" id="UP000249046"/>
    </source>
</evidence>
<dbReference type="InterPro" id="IPR051449">
    <property type="entry name" value="ABC-2_transporter_component"/>
</dbReference>
<organism evidence="8 9">
    <name type="scientific">Rhodanobacter denitrificans</name>
    <dbReference type="NCBI Taxonomy" id="666685"/>
    <lineage>
        <taxon>Bacteria</taxon>
        <taxon>Pseudomonadati</taxon>
        <taxon>Pseudomonadota</taxon>
        <taxon>Gammaproteobacteria</taxon>
        <taxon>Lysobacterales</taxon>
        <taxon>Rhodanobacteraceae</taxon>
        <taxon>Rhodanobacter</taxon>
    </lineage>
</organism>
<feature type="domain" description="ABC-2 type transporter transmembrane" evidence="7">
    <location>
        <begin position="23"/>
        <end position="363"/>
    </location>
</feature>
<evidence type="ECO:0000256" key="6">
    <source>
        <dbReference type="SAM" id="Phobius"/>
    </source>
</evidence>
<evidence type="ECO:0000256" key="1">
    <source>
        <dbReference type="ARBA" id="ARBA00004651"/>
    </source>
</evidence>
<feature type="transmembrane region" description="Helical" evidence="6">
    <location>
        <begin position="222"/>
        <end position="246"/>
    </location>
</feature>
<evidence type="ECO:0000256" key="4">
    <source>
        <dbReference type="ARBA" id="ARBA00022989"/>
    </source>
</evidence>
<evidence type="ECO:0000256" key="3">
    <source>
        <dbReference type="ARBA" id="ARBA00022692"/>
    </source>
</evidence>
<keyword evidence="2" id="KW-1003">Cell membrane</keyword>
<feature type="transmembrane region" description="Helical" evidence="6">
    <location>
        <begin position="347"/>
        <end position="365"/>
    </location>
</feature>
<keyword evidence="4 6" id="KW-1133">Transmembrane helix</keyword>
<accession>A0A2W5MQ47</accession>
<dbReference type="PANTHER" id="PTHR30294:SF46">
    <property type="entry name" value="ABC TRANSPORTER PERMEASE"/>
    <property type="match status" value="1"/>
</dbReference>
<dbReference type="InterPro" id="IPR013525">
    <property type="entry name" value="ABC2_TM"/>
</dbReference>
<protein>
    <submittedName>
        <fullName evidence="8">ABC transporter permease</fullName>
    </submittedName>
</protein>
<keyword evidence="5 6" id="KW-0472">Membrane</keyword>
<feature type="transmembrane region" description="Helical" evidence="6">
    <location>
        <begin position="287"/>
        <end position="307"/>
    </location>
</feature>
<comment type="subcellular location">
    <subcellularLocation>
        <location evidence="1">Cell membrane</location>
        <topology evidence="1">Multi-pass membrane protein</topology>
    </subcellularLocation>
</comment>
<dbReference type="EMBL" id="QFPO01000001">
    <property type="protein sequence ID" value="PZQ19843.1"/>
    <property type="molecule type" value="Genomic_DNA"/>
</dbReference>
<dbReference type="Proteomes" id="UP000249046">
    <property type="component" value="Unassembled WGS sequence"/>
</dbReference>
<dbReference type="AlphaFoldDB" id="A0A2W5MQ47"/>
<feature type="transmembrane region" description="Helical" evidence="6">
    <location>
        <begin position="258"/>
        <end position="280"/>
    </location>
</feature>
<sequence length="387" mass="41800">MRRFGEAMRDTFRDVLADRYAVMALVGAVLMYSVFYPSAYRHEVASSLPIVVVDQDHGSRSHDLVRRLDQVRGVRIAGRAHSAAEARRGIERGRFEGLVLIPSGLERDTAHGGTGHVVVQASAAYLSRGSNVVAAVNDAVGSSAARIARDRAKSAPADSPAPVRLVQRPLFNTREGYGSGVVPGVSEVIVHQTLLIGSGVVLGGRRRRNGGRRLRYSPGECLGMLAAFACLGIPSLLYYTGFTFWVQDYPRGGNLPGLLLGGPLYVVATILFGLFLGSFFTTRERAFQCVTAVSLVLFFLASLTWPASSMPPVLGLLAKLLPTTPGINLMVKFNQMGARLDEALTELLNLAGLAVLYGTLVWLRFRPGTRDADHRRESRVDPLSGPA</sequence>
<evidence type="ECO:0000313" key="8">
    <source>
        <dbReference type="EMBL" id="PZQ19843.1"/>
    </source>
</evidence>
<evidence type="ECO:0000259" key="7">
    <source>
        <dbReference type="Pfam" id="PF12698"/>
    </source>
</evidence>
<evidence type="ECO:0000256" key="2">
    <source>
        <dbReference type="ARBA" id="ARBA00022475"/>
    </source>
</evidence>
<dbReference type="GO" id="GO:0005886">
    <property type="term" value="C:plasma membrane"/>
    <property type="evidence" value="ECO:0007669"/>
    <property type="project" value="UniProtKB-SubCell"/>
</dbReference>
<name>A0A2W5MQ47_9GAMM</name>
<feature type="transmembrane region" description="Helical" evidence="6">
    <location>
        <begin position="20"/>
        <end position="39"/>
    </location>
</feature>
<dbReference type="PANTHER" id="PTHR30294">
    <property type="entry name" value="MEMBRANE COMPONENT OF ABC TRANSPORTER YHHJ-RELATED"/>
    <property type="match status" value="1"/>
</dbReference>
<keyword evidence="3 6" id="KW-0812">Transmembrane</keyword>
<dbReference type="Gene3D" id="3.40.1710.10">
    <property type="entry name" value="abc type-2 transporter like domain"/>
    <property type="match status" value="1"/>
</dbReference>
<feature type="transmembrane region" description="Helical" evidence="6">
    <location>
        <begin position="181"/>
        <end position="202"/>
    </location>
</feature>
<dbReference type="Pfam" id="PF12698">
    <property type="entry name" value="ABC2_membrane_3"/>
    <property type="match status" value="1"/>
</dbReference>
<dbReference type="GO" id="GO:0140359">
    <property type="term" value="F:ABC-type transporter activity"/>
    <property type="evidence" value="ECO:0007669"/>
    <property type="project" value="InterPro"/>
</dbReference>
<comment type="caution">
    <text evidence="8">The sequence shown here is derived from an EMBL/GenBank/DDBJ whole genome shotgun (WGS) entry which is preliminary data.</text>
</comment>
<evidence type="ECO:0000256" key="5">
    <source>
        <dbReference type="ARBA" id="ARBA00023136"/>
    </source>
</evidence>
<gene>
    <name evidence="8" type="ORF">DI564_00955</name>
</gene>
<proteinExistence type="predicted"/>
<reference evidence="8 9" key="1">
    <citation type="submission" date="2017-08" db="EMBL/GenBank/DDBJ databases">
        <title>Infants hospitalized years apart are colonized by the same room-sourced microbial strains.</title>
        <authorList>
            <person name="Brooks B."/>
            <person name="Olm M.R."/>
            <person name="Firek B.A."/>
            <person name="Baker R."/>
            <person name="Thomas B.C."/>
            <person name="Morowitz M.J."/>
            <person name="Banfield J.F."/>
        </authorList>
    </citation>
    <scope>NUCLEOTIDE SEQUENCE [LARGE SCALE GENOMIC DNA]</scope>
    <source>
        <strain evidence="8">S2_005_003_R2_42</strain>
    </source>
</reference>